<protein>
    <submittedName>
        <fullName evidence="8">Transcriptional regulatory protein DegU</fullName>
    </submittedName>
</protein>
<dbReference type="InterPro" id="IPR058245">
    <property type="entry name" value="NreC/VraR/RcsB-like_REC"/>
</dbReference>
<keyword evidence="2" id="KW-0805">Transcription regulation</keyword>
<evidence type="ECO:0000256" key="4">
    <source>
        <dbReference type="ARBA" id="ARBA00023163"/>
    </source>
</evidence>
<dbReference type="CDD" id="cd06170">
    <property type="entry name" value="LuxR_C_like"/>
    <property type="match status" value="1"/>
</dbReference>
<dbReference type="PRINTS" id="PR00038">
    <property type="entry name" value="HTHLUXR"/>
</dbReference>
<reference evidence="8 9" key="1">
    <citation type="submission" date="2021-04" db="EMBL/GenBank/DDBJ databases">
        <authorList>
            <person name="Rodrigo-Torres L."/>
            <person name="Arahal R. D."/>
            <person name="Lucena T."/>
        </authorList>
    </citation>
    <scope>NUCLEOTIDE SEQUENCE [LARGE SCALE GENOMIC DNA]</scope>
    <source>
        <strain evidence="8 9">CECT 9623</strain>
    </source>
</reference>
<dbReference type="PANTHER" id="PTHR43214">
    <property type="entry name" value="TWO-COMPONENT RESPONSE REGULATOR"/>
    <property type="match status" value="1"/>
</dbReference>
<dbReference type="SMART" id="SM00448">
    <property type="entry name" value="REC"/>
    <property type="match status" value="1"/>
</dbReference>
<dbReference type="InterPro" id="IPR001789">
    <property type="entry name" value="Sig_transdc_resp-reg_receiver"/>
</dbReference>
<dbReference type="PROSITE" id="PS50043">
    <property type="entry name" value="HTH_LUXR_2"/>
    <property type="match status" value="1"/>
</dbReference>
<dbReference type="InterPro" id="IPR011006">
    <property type="entry name" value="CheY-like_superfamily"/>
</dbReference>
<keyword evidence="3" id="KW-0238">DNA-binding</keyword>
<dbReference type="Pfam" id="PF00196">
    <property type="entry name" value="GerE"/>
    <property type="match status" value="1"/>
</dbReference>
<dbReference type="EMBL" id="CAJRAU010000007">
    <property type="protein sequence ID" value="CAG5072959.1"/>
    <property type="molecule type" value="Genomic_DNA"/>
</dbReference>
<dbReference type="SMART" id="SM00421">
    <property type="entry name" value="HTH_LUXR"/>
    <property type="match status" value="1"/>
</dbReference>
<evidence type="ECO:0000259" key="6">
    <source>
        <dbReference type="PROSITE" id="PS50043"/>
    </source>
</evidence>
<evidence type="ECO:0000313" key="8">
    <source>
        <dbReference type="EMBL" id="CAG5072959.1"/>
    </source>
</evidence>
<gene>
    <name evidence="8" type="primary">degU_2</name>
    <name evidence="8" type="ORF">DYBT9623_04493</name>
</gene>
<keyword evidence="1 5" id="KW-0597">Phosphoprotein</keyword>
<evidence type="ECO:0000256" key="5">
    <source>
        <dbReference type="PROSITE-ProRule" id="PRU00169"/>
    </source>
</evidence>
<dbReference type="CDD" id="cd17535">
    <property type="entry name" value="REC_NarL-like"/>
    <property type="match status" value="1"/>
</dbReference>
<name>A0ABM8UW65_9BACT</name>
<dbReference type="Pfam" id="PF00072">
    <property type="entry name" value="Response_reg"/>
    <property type="match status" value="1"/>
</dbReference>
<keyword evidence="4" id="KW-0804">Transcription</keyword>
<dbReference type="Gene3D" id="3.40.50.2300">
    <property type="match status" value="1"/>
</dbReference>
<feature type="modified residue" description="4-aspartylphosphate" evidence="5">
    <location>
        <position position="59"/>
    </location>
</feature>
<dbReference type="Proteomes" id="UP000679725">
    <property type="component" value="Unassembled WGS sequence"/>
</dbReference>
<evidence type="ECO:0000256" key="3">
    <source>
        <dbReference type="ARBA" id="ARBA00023125"/>
    </source>
</evidence>
<evidence type="ECO:0000256" key="2">
    <source>
        <dbReference type="ARBA" id="ARBA00023015"/>
    </source>
</evidence>
<dbReference type="PANTHER" id="PTHR43214:SF41">
    <property type="entry name" value="NITRATE_NITRITE RESPONSE REGULATOR PROTEIN NARP"/>
    <property type="match status" value="1"/>
</dbReference>
<dbReference type="RefSeq" id="WP_215235763.1">
    <property type="nucleotide sequence ID" value="NZ_CAJRAU010000007.1"/>
</dbReference>
<evidence type="ECO:0000256" key="1">
    <source>
        <dbReference type="ARBA" id="ARBA00022553"/>
    </source>
</evidence>
<dbReference type="SUPFAM" id="SSF46894">
    <property type="entry name" value="C-terminal effector domain of the bipartite response regulators"/>
    <property type="match status" value="1"/>
</dbReference>
<dbReference type="InterPro" id="IPR000792">
    <property type="entry name" value="Tscrpt_reg_LuxR_C"/>
</dbReference>
<dbReference type="InterPro" id="IPR016032">
    <property type="entry name" value="Sig_transdc_resp-reg_C-effctor"/>
</dbReference>
<dbReference type="SUPFAM" id="SSF52172">
    <property type="entry name" value="CheY-like"/>
    <property type="match status" value="1"/>
</dbReference>
<feature type="domain" description="HTH luxR-type" evidence="6">
    <location>
        <begin position="147"/>
        <end position="212"/>
    </location>
</feature>
<proteinExistence type="predicted"/>
<accession>A0ABM8UW65</accession>
<comment type="caution">
    <text evidence="8">The sequence shown here is derived from an EMBL/GenBank/DDBJ whole genome shotgun (WGS) entry which is preliminary data.</text>
</comment>
<dbReference type="PROSITE" id="PS00622">
    <property type="entry name" value="HTH_LUXR_1"/>
    <property type="match status" value="1"/>
</dbReference>
<sequence>MTLTSQTRILLVDDHHIFNEGLKRLINEQPGYSVCGQVYQSKDIFPAIENLRPHLILLDVNLKGVNGIDIGKRIIKDYPAIKVIVLTMYNQSKLLEESRKTGLHGYLLKDATTAKLLNGIETVLQGRSYFDEAILGTPQQEDQFTDTFAQKLNLTFREIEIIRLIKNGYTNEQIADQLHLSFFTIKTHRKNIHFKLGLTKVTELIDFAVKNGI</sequence>
<dbReference type="InterPro" id="IPR039420">
    <property type="entry name" value="WalR-like"/>
</dbReference>
<feature type="domain" description="Response regulatory" evidence="7">
    <location>
        <begin position="8"/>
        <end position="124"/>
    </location>
</feature>
<evidence type="ECO:0000313" key="9">
    <source>
        <dbReference type="Proteomes" id="UP000679725"/>
    </source>
</evidence>
<organism evidence="8 9">
    <name type="scientific">Dyadobacter linearis</name>
    <dbReference type="NCBI Taxonomy" id="2823330"/>
    <lineage>
        <taxon>Bacteria</taxon>
        <taxon>Pseudomonadati</taxon>
        <taxon>Bacteroidota</taxon>
        <taxon>Cytophagia</taxon>
        <taxon>Cytophagales</taxon>
        <taxon>Spirosomataceae</taxon>
        <taxon>Dyadobacter</taxon>
    </lineage>
</organism>
<evidence type="ECO:0000259" key="7">
    <source>
        <dbReference type="PROSITE" id="PS50110"/>
    </source>
</evidence>
<dbReference type="PROSITE" id="PS50110">
    <property type="entry name" value="RESPONSE_REGULATORY"/>
    <property type="match status" value="1"/>
</dbReference>
<keyword evidence="9" id="KW-1185">Reference proteome</keyword>